<evidence type="ECO:0000313" key="5">
    <source>
        <dbReference type="EMBL" id="GMG53906.1"/>
    </source>
</evidence>
<keyword evidence="2" id="KW-0285">Flavoprotein</keyword>
<organism evidence="5 6">
    <name type="scientific">Ambrosiozyma monospora</name>
    <name type="common">Yeast</name>
    <name type="synonym">Endomycopsis monosporus</name>
    <dbReference type="NCBI Taxonomy" id="43982"/>
    <lineage>
        <taxon>Eukaryota</taxon>
        <taxon>Fungi</taxon>
        <taxon>Dikarya</taxon>
        <taxon>Ascomycota</taxon>
        <taxon>Saccharomycotina</taxon>
        <taxon>Pichiomycetes</taxon>
        <taxon>Pichiales</taxon>
        <taxon>Pichiaceae</taxon>
        <taxon>Ambrosiozyma</taxon>
    </lineage>
</organism>
<evidence type="ECO:0000256" key="2">
    <source>
        <dbReference type="ARBA" id="ARBA00022630"/>
    </source>
</evidence>
<dbReference type="Pfam" id="PF00175">
    <property type="entry name" value="NAD_binding_1"/>
    <property type="match status" value="1"/>
</dbReference>
<accession>A0A9W6Z578</accession>
<proteinExistence type="predicted"/>
<comment type="cofactor">
    <cofactor evidence="1">
        <name>FAD</name>
        <dbReference type="ChEBI" id="CHEBI:57692"/>
    </cofactor>
</comment>
<dbReference type="SUPFAM" id="SSF52343">
    <property type="entry name" value="Ferredoxin reductase-like, C-terminal NADP-linked domain"/>
    <property type="match status" value="1"/>
</dbReference>
<dbReference type="Gene3D" id="3.40.50.80">
    <property type="entry name" value="Nucleotide-binding domain of ferredoxin-NADP reductase (FNR) module"/>
    <property type="match status" value="1"/>
</dbReference>
<feature type="domain" description="Oxidoreductase FAD/NAD(P)-binding" evidence="4">
    <location>
        <begin position="62"/>
        <end position="186"/>
    </location>
</feature>
<dbReference type="Proteomes" id="UP001165063">
    <property type="component" value="Unassembled WGS sequence"/>
</dbReference>
<sequence length="231" mass="25761">MENTVKGDLIGVSLIKGNLKRKVKLFGKVDEPISVPDLASNATIATTTTTTVMEFPLPPLIMIGPGTGIAPMKSIIEHTLQKWTDSPLSSARQLILFTGNRKLKESFLYGKFFSELERLGYLKLFASFSRDSIDSDSGNGCKPTTLQIQEQKPKTARYVQDTLWLNKAFIYDLIINKNASVYLCGSAGKMPLAVKSKLVDILKNGYDNEDWAQNYLKKMEGSDSRLILETW</sequence>
<dbReference type="GO" id="GO:0050660">
    <property type="term" value="F:flavin adenine dinucleotide binding"/>
    <property type="evidence" value="ECO:0007669"/>
    <property type="project" value="TreeGrafter"/>
</dbReference>
<dbReference type="PRINTS" id="PR00371">
    <property type="entry name" value="FPNCR"/>
</dbReference>
<gene>
    <name evidence="5" type="ORF">Amon01_000743900</name>
</gene>
<dbReference type="InterPro" id="IPR001433">
    <property type="entry name" value="OxRdtase_FAD/NAD-bd"/>
</dbReference>
<dbReference type="GO" id="GO:0005829">
    <property type="term" value="C:cytosol"/>
    <property type="evidence" value="ECO:0007669"/>
    <property type="project" value="TreeGrafter"/>
</dbReference>
<comment type="caution">
    <text evidence="5">The sequence shown here is derived from an EMBL/GenBank/DDBJ whole genome shotgun (WGS) entry which is preliminary data.</text>
</comment>
<dbReference type="InterPro" id="IPR039261">
    <property type="entry name" value="FNR_nucleotide-bd"/>
</dbReference>
<dbReference type="PANTHER" id="PTHR19384">
    <property type="entry name" value="NITRIC OXIDE SYNTHASE-RELATED"/>
    <property type="match status" value="1"/>
</dbReference>
<dbReference type="InterPro" id="IPR001709">
    <property type="entry name" value="Flavoprot_Pyr_Nucl_cyt_Rdtase"/>
</dbReference>
<dbReference type="EMBL" id="BSXU01005472">
    <property type="protein sequence ID" value="GMG53906.1"/>
    <property type="molecule type" value="Genomic_DNA"/>
</dbReference>
<evidence type="ECO:0000256" key="3">
    <source>
        <dbReference type="ARBA" id="ARBA00022827"/>
    </source>
</evidence>
<name>A0A9W6Z578_AMBMO</name>
<evidence type="ECO:0000313" key="6">
    <source>
        <dbReference type="Proteomes" id="UP001165063"/>
    </source>
</evidence>
<dbReference type="PANTHER" id="PTHR19384:SF10">
    <property type="entry name" value="NADPH-DEPENDENT DIFLAVIN OXIDOREDUCTASE 1"/>
    <property type="match status" value="1"/>
</dbReference>
<dbReference type="GO" id="GO:0010181">
    <property type="term" value="F:FMN binding"/>
    <property type="evidence" value="ECO:0007669"/>
    <property type="project" value="TreeGrafter"/>
</dbReference>
<evidence type="ECO:0000256" key="1">
    <source>
        <dbReference type="ARBA" id="ARBA00001974"/>
    </source>
</evidence>
<evidence type="ECO:0000259" key="4">
    <source>
        <dbReference type="Pfam" id="PF00175"/>
    </source>
</evidence>
<dbReference type="AlphaFoldDB" id="A0A9W6Z578"/>
<protein>
    <submittedName>
        <fullName evidence="5">Unnamed protein product</fullName>
    </submittedName>
</protein>
<dbReference type="GO" id="GO:0016491">
    <property type="term" value="F:oxidoreductase activity"/>
    <property type="evidence" value="ECO:0007669"/>
    <property type="project" value="InterPro"/>
</dbReference>
<keyword evidence="6" id="KW-1185">Reference proteome</keyword>
<reference evidence="5" key="1">
    <citation type="submission" date="2023-04" db="EMBL/GenBank/DDBJ databases">
        <title>Ambrosiozyma monospora NBRC 1965.</title>
        <authorList>
            <person name="Ichikawa N."/>
            <person name="Sato H."/>
            <person name="Tonouchi N."/>
        </authorList>
    </citation>
    <scope>NUCLEOTIDE SEQUENCE</scope>
    <source>
        <strain evidence="5">NBRC 1965</strain>
    </source>
</reference>
<dbReference type="OrthoDB" id="1856718at2759"/>
<keyword evidence="3" id="KW-0274">FAD</keyword>